<dbReference type="RefSeq" id="WP_008140994.1">
    <property type="nucleotide sequence ID" value="NZ_EQ973632.1"/>
</dbReference>
<reference evidence="2 3" key="1">
    <citation type="submission" date="2008-12" db="EMBL/GenBank/DDBJ databases">
        <authorList>
            <person name="Fulton L."/>
            <person name="Clifton S."/>
            <person name="Fulton B."/>
            <person name="Xu J."/>
            <person name="Minx P."/>
            <person name="Pepin K.H."/>
            <person name="Johnson M."/>
            <person name="Bhonagiri V."/>
            <person name="Nash W.E."/>
            <person name="Mardis E.R."/>
            <person name="Wilson R.K."/>
        </authorList>
    </citation>
    <scope>NUCLEOTIDE SEQUENCE [LARGE SCALE GENOMIC DNA]</scope>
    <source>
        <strain evidence="2 3">DSM 18228</strain>
    </source>
</reference>
<accession>S0F589</accession>
<keyword evidence="3" id="KW-1185">Reference proteome</keyword>
<evidence type="ECO:0000313" key="3">
    <source>
        <dbReference type="Proteomes" id="UP000014073"/>
    </source>
</evidence>
<proteinExistence type="predicted"/>
<dbReference type="InterPro" id="IPR011042">
    <property type="entry name" value="6-blade_b-propeller_TolB-like"/>
</dbReference>
<comment type="caution">
    <text evidence="2">The sequence shown here is derived from an EMBL/GenBank/DDBJ whole genome shotgun (WGS) entry which is preliminary data.</text>
</comment>
<evidence type="ECO:0000256" key="1">
    <source>
        <dbReference type="SAM" id="SignalP"/>
    </source>
</evidence>
<dbReference type="eggNOG" id="COG3391">
    <property type="taxonomic scope" value="Bacteria"/>
</dbReference>
<protein>
    <recommendedName>
        <fullName evidence="4">6-bladed beta-propeller</fullName>
    </recommendedName>
</protein>
<dbReference type="HOGENOM" id="CLU_059151_0_0_10"/>
<feature type="signal peptide" evidence="1">
    <location>
        <begin position="1"/>
        <end position="21"/>
    </location>
</feature>
<dbReference type="Proteomes" id="UP000014073">
    <property type="component" value="Unassembled WGS sequence"/>
</dbReference>
<dbReference type="EMBL" id="ACBW01000055">
    <property type="protein sequence ID" value="EEF75319.1"/>
    <property type="molecule type" value="Genomic_DNA"/>
</dbReference>
<gene>
    <name evidence="2" type="ORF">BACCOPRO_00802</name>
</gene>
<dbReference type="STRING" id="547042.BACCOPRO_00802"/>
<evidence type="ECO:0008006" key="4">
    <source>
        <dbReference type="Google" id="ProtNLM"/>
    </source>
</evidence>
<dbReference type="PROSITE" id="PS51257">
    <property type="entry name" value="PROKAR_LIPOPROTEIN"/>
    <property type="match status" value="1"/>
</dbReference>
<feature type="chain" id="PRO_5004486549" description="6-bladed beta-propeller" evidence="1">
    <location>
        <begin position="22"/>
        <end position="408"/>
    </location>
</feature>
<dbReference type="GeneID" id="78404714"/>
<dbReference type="Gene3D" id="2.120.10.30">
    <property type="entry name" value="TolB, C-terminal domain"/>
    <property type="match status" value="1"/>
</dbReference>
<evidence type="ECO:0000313" key="2">
    <source>
        <dbReference type="EMBL" id="EEF75319.1"/>
    </source>
</evidence>
<organism evidence="2 3">
    <name type="scientific">Phocaeicola coprophilus DSM 18228 = JCM 13818</name>
    <dbReference type="NCBI Taxonomy" id="547042"/>
    <lineage>
        <taxon>Bacteria</taxon>
        <taxon>Pseudomonadati</taxon>
        <taxon>Bacteroidota</taxon>
        <taxon>Bacteroidia</taxon>
        <taxon>Bacteroidales</taxon>
        <taxon>Bacteroidaceae</taxon>
        <taxon>Phocaeicola</taxon>
    </lineage>
</organism>
<keyword evidence="1" id="KW-0732">Signal</keyword>
<sequence>MKTYVWALYASLLLYSCGANNTNRQDGKEDASTEQTQKAKKEQGLVTLDVTKDYPEKKIVLQDLADVKYIPLETKKNALLPNSAGCLGYVSDSLIVARTSDNEIVLFNGDGSVRSSFRHVGQGSKEYQYIIGMAVDPKAQEIFIVDYLLKYRMQVYSFTGQYKRTLPIPYKMILNSLQDFSADCLLACDMDVNQGISNRAKPYMLLSKKTGEIVKELDIHFTKRMSNRMSKPFGENQTISAALGYDPIVRCEDSYVIGDLSADTIYTYTPQGVLSPMLVRTPPVLSMETPKVLLPDYRAGSYFFFYLVDFEFDFETRTGFPDKYMVYDYAAGKTYVCKLVNRDCEEQEIQLGDGGVTNKAWNTACYTIPSSMLIEQSEAGKVHGPLKEIAAGRTDDDNPVLAIVRFKN</sequence>
<dbReference type="SUPFAM" id="SSF63829">
    <property type="entry name" value="Calcium-dependent phosphotriesterase"/>
    <property type="match status" value="1"/>
</dbReference>
<dbReference type="AlphaFoldDB" id="S0F589"/>
<name>S0F589_9BACT</name>
<dbReference type="Pfam" id="PF17170">
    <property type="entry name" value="DUF5128"/>
    <property type="match status" value="1"/>
</dbReference>